<protein>
    <submittedName>
        <fullName evidence="2">Transmembrane protein, putative</fullName>
    </submittedName>
</protein>
<dbReference type="EMBL" id="CM001220">
    <property type="protein sequence ID" value="KEH28685.1"/>
    <property type="molecule type" value="Genomic_DNA"/>
</dbReference>
<dbReference type="Proteomes" id="UP000002051">
    <property type="component" value="Chromosome 4"/>
</dbReference>
<evidence type="ECO:0000256" key="1">
    <source>
        <dbReference type="SAM" id="Phobius"/>
    </source>
</evidence>
<keyword evidence="1" id="KW-0472">Membrane</keyword>
<evidence type="ECO:0000313" key="2">
    <source>
        <dbReference type="EMBL" id="KEH28685.1"/>
    </source>
</evidence>
<accession>A0A072US30</accession>
<gene>
    <name evidence="2" type="ordered locus">MTR_4g010890</name>
</gene>
<sequence>MASSTSTLYSSTSGIFVSSSTLRRCLPIVGAFFMLTLGLSNLFTPLYSSALKTGSVRNWLKALSQKLAACVNRVPVASWLELVAN</sequence>
<reference evidence="2 4" key="2">
    <citation type="journal article" date="2014" name="BMC Genomics">
        <title>An improved genome release (version Mt4.0) for the model legume Medicago truncatula.</title>
        <authorList>
            <person name="Tang H."/>
            <person name="Krishnakumar V."/>
            <person name="Bidwell S."/>
            <person name="Rosen B."/>
            <person name="Chan A."/>
            <person name="Zhou S."/>
            <person name="Gentzbittel L."/>
            <person name="Childs K.L."/>
            <person name="Yandell M."/>
            <person name="Gundlach H."/>
            <person name="Mayer K.F."/>
            <person name="Schwartz D.C."/>
            <person name="Town C.D."/>
        </authorList>
    </citation>
    <scope>GENOME REANNOTATION</scope>
    <source>
        <strain evidence="2">A17</strain>
        <strain evidence="3 4">cv. Jemalong A17</strain>
    </source>
</reference>
<reference evidence="3" key="3">
    <citation type="submission" date="2015-04" db="UniProtKB">
        <authorList>
            <consortium name="EnsemblPlants"/>
        </authorList>
    </citation>
    <scope>IDENTIFICATION</scope>
    <source>
        <strain evidence="3">cv. Jemalong A17</strain>
    </source>
</reference>
<dbReference type="EnsemblPlants" id="KEH28685">
    <property type="protein sequence ID" value="KEH28685"/>
    <property type="gene ID" value="MTR_4g010890"/>
</dbReference>
<proteinExistence type="predicted"/>
<name>A0A072US30_MEDTR</name>
<dbReference type="HOGENOM" id="CLU_2516037_0_0_1"/>
<evidence type="ECO:0000313" key="3">
    <source>
        <dbReference type="EnsemblPlants" id="KEH28685"/>
    </source>
</evidence>
<reference evidence="2 4" key="1">
    <citation type="journal article" date="2011" name="Nature">
        <title>The Medicago genome provides insight into the evolution of rhizobial symbioses.</title>
        <authorList>
            <person name="Young N.D."/>
            <person name="Debelle F."/>
            <person name="Oldroyd G.E."/>
            <person name="Geurts R."/>
            <person name="Cannon S.B."/>
            <person name="Udvardi M.K."/>
            <person name="Benedito V.A."/>
            <person name="Mayer K.F."/>
            <person name="Gouzy J."/>
            <person name="Schoof H."/>
            <person name="Van de Peer Y."/>
            <person name="Proost S."/>
            <person name="Cook D.R."/>
            <person name="Meyers B.C."/>
            <person name="Spannagl M."/>
            <person name="Cheung F."/>
            <person name="De Mita S."/>
            <person name="Krishnakumar V."/>
            <person name="Gundlach H."/>
            <person name="Zhou S."/>
            <person name="Mudge J."/>
            <person name="Bharti A.K."/>
            <person name="Murray J.D."/>
            <person name="Naoumkina M.A."/>
            <person name="Rosen B."/>
            <person name="Silverstein K.A."/>
            <person name="Tang H."/>
            <person name="Rombauts S."/>
            <person name="Zhao P.X."/>
            <person name="Zhou P."/>
            <person name="Barbe V."/>
            <person name="Bardou P."/>
            <person name="Bechner M."/>
            <person name="Bellec A."/>
            <person name="Berger A."/>
            <person name="Berges H."/>
            <person name="Bidwell S."/>
            <person name="Bisseling T."/>
            <person name="Choisne N."/>
            <person name="Couloux A."/>
            <person name="Denny R."/>
            <person name="Deshpande S."/>
            <person name="Dai X."/>
            <person name="Doyle J.J."/>
            <person name="Dudez A.M."/>
            <person name="Farmer A.D."/>
            <person name="Fouteau S."/>
            <person name="Franken C."/>
            <person name="Gibelin C."/>
            <person name="Gish J."/>
            <person name="Goldstein S."/>
            <person name="Gonzalez A.J."/>
            <person name="Green P.J."/>
            <person name="Hallab A."/>
            <person name="Hartog M."/>
            <person name="Hua A."/>
            <person name="Humphray S.J."/>
            <person name="Jeong D.H."/>
            <person name="Jing Y."/>
            <person name="Jocker A."/>
            <person name="Kenton S.M."/>
            <person name="Kim D.J."/>
            <person name="Klee K."/>
            <person name="Lai H."/>
            <person name="Lang C."/>
            <person name="Lin S."/>
            <person name="Macmil S.L."/>
            <person name="Magdelenat G."/>
            <person name="Matthews L."/>
            <person name="McCorrison J."/>
            <person name="Monaghan E.L."/>
            <person name="Mun J.H."/>
            <person name="Najar F.Z."/>
            <person name="Nicholson C."/>
            <person name="Noirot C."/>
            <person name="O'Bleness M."/>
            <person name="Paule C.R."/>
            <person name="Poulain J."/>
            <person name="Prion F."/>
            <person name="Qin B."/>
            <person name="Qu C."/>
            <person name="Retzel E.F."/>
            <person name="Riddle C."/>
            <person name="Sallet E."/>
            <person name="Samain S."/>
            <person name="Samson N."/>
            <person name="Sanders I."/>
            <person name="Saurat O."/>
            <person name="Scarpelli C."/>
            <person name="Schiex T."/>
            <person name="Segurens B."/>
            <person name="Severin A.J."/>
            <person name="Sherrier D.J."/>
            <person name="Shi R."/>
            <person name="Sims S."/>
            <person name="Singer S.R."/>
            <person name="Sinharoy S."/>
            <person name="Sterck L."/>
            <person name="Viollet A."/>
            <person name="Wang B.B."/>
            <person name="Wang K."/>
            <person name="Wang M."/>
            <person name="Wang X."/>
            <person name="Warfsmann J."/>
            <person name="Weissenbach J."/>
            <person name="White D.D."/>
            <person name="White J.D."/>
            <person name="Wiley G.B."/>
            <person name="Wincker P."/>
            <person name="Xing Y."/>
            <person name="Yang L."/>
            <person name="Yao Z."/>
            <person name="Ying F."/>
            <person name="Zhai J."/>
            <person name="Zhou L."/>
            <person name="Zuber A."/>
            <person name="Denarie J."/>
            <person name="Dixon R.A."/>
            <person name="May G.D."/>
            <person name="Schwartz D.C."/>
            <person name="Rogers J."/>
            <person name="Quetier F."/>
            <person name="Town C.D."/>
            <person name="Roe B.A."/>
        </authorList>
    </citation>
    <scope>NUCLEOTIDE SEQUENCE [LARGE SCALE GENOMIC DNA]</scope>
    <source>
        <strain evidence="2">A17</strain>
        <strain evidence="3 4">cv. Jemalong A17</strain>
    </source>
</reference>
<dbReference type="AlphaFoldDB" id="A0A072US30"/>
<organism evidence="2 4">
    <name type="scientific">Medicago truncatula</name>
    <name type="common">Barrel medic</name>
    <name type="synonym">Medicago tribuloides</name>
    <dbReference type="NCBI Taxonomy" id="3880"/>
    <lineage>
        <taxon>Eukaryota</taxon>
        <taxon>Viridiplantae</taxon>
        <taxon>Streptophyta</taxon>
        <taxon>Embryophyta</taxon>
        <taxon>Tracheophyta</taxon>
        <taxon>Spermatophyta</taxon>
        <taxon>Magnoliopsida</taxon>
        <taxon>eudicotyledons</taxon>
        <taxon>Gunneridae</taxon>
        <taxon>Pentapetalae</taxon>
        <taxon>rosids</taxon>
        <taxon>fabids</taxon>
        <taxon>Fabales</taxon>
        <taxon>Fabaceae</taxon>
        <taxon>Papilionoideae</taxon>
        <taxon>50 kb inversion clade</taxon>
        <taxon>NPAAA clade</taxon>
        <taxon>Hologalegina</taxon>
        <taxon>IRL clade</taxon>
        <taxon>Trifolieae</taxon>
        <taxon>Medicago</taxon>
    </lineage>
</organism>
<evidence type="ECO:0000313" key="4">
    <source>
        <dbReference type="Proteomes" id="UP000002051"/>
    </source>
</evidence>
<keyword evidence="1" id="KW-1133">Transmembrane helix</keyword>
<keyword evidence="4" id="KW-1185">Reference proteome</keyword>
<keyword evidence="1 2" id="KW-0812">Transmembrane</keyword>
<feature type="transmembrane region" description="Helical" evidence="1">
    <location>
        <begin position="26"/>
        <end position="47"/>
    </location>
</feature>